<gene>
    <name evidence="1" type="ORF">LPLAT_LOCUS1425</name>
</gene>
<organism evidence="1 2">
    <name type="scientific">Lasius platythorax</name>
    <dbReference type="NCBI Taxonomy" id="488582"/>
    <lineage>
        <taxon>Eukaryota</taxon>
        <taxon>Metazoa</taxon>
        <taxon>Ecdysozoa</taxon>
        <taxon>Arthropoda</taxon>
        <taxon>Hexapoda</taxon>
        <taxon>Insecta</taxon>
        <taxon>Pterygota</taxon>
        <taxon>Neoptera</taxon>
        <taxon>Endopterygota</taxon>
        <taxon>Hymenoptera</taxon>
        <taxon>Apocrita</taxon>
        <taxon>Aculeata</taxon>
        <taxon>Formicoidea</taxon>
        <taxon>Formicidae</taxon>
        <taxon>Formicinae</taxon>
        <taxon>Lasius</taxon>
        <taxon>Lasius</taxon>
    </lineage>
</organism>
<evidence type="ECO:0000313" key="1">
    <source>
        <dbReference type="EMBL" id="CAL1674899.1"/>
    </source>
</evidence>
<dbReference type="Proteomes" id="UP001497644">
    <property type="component" value="Chromosome 10"/>
</dbReference>
<keyword evidence="2" id="KW-1185">Reference proteome</keyword>
<dbReference type="EMBL" id="OZ034833">
    <property type="protein sequence ID" value="CAL1674899.1"/>
    <property type="molecule type" value="Genomic_DNA"/>
</dbReference>
<protein>
    <submittedName>
        <fullName evidence="1">Uncharacterized protein</fullName>
    </submittedName>
</protein>
<accession>A0AAV2N595</accession>
<proteinExistence type="predicted"/>
<sequence>MLPLVERRYTKRYDNSTRSRYSLTVDRTVAASPKKILQHREELLQQPRLHREKLILINDGNQENLGGRWLSPQMLGVCKLALKPASVFV</sequence>
<reference evidence="1" key="1">
    <citation type="submission" date="2024-04" db="EMBL/GenBank/DDBJ databases">
        <authorList>
            <consortium name="Molecular Ecology Group"/>
        </authorList>
    </citation>
    <scope>NUCLEOTIDE SEQUENCE</scope>
</reference>
<dbReference type="AlphaFoldDB" id="A0AAV2N595"/>
<name>A0AAV2N595_9HYME</name>
<evidence type="ECO:0000313" key="2">
    <source>
        <dbReference type="Proteomes" id="UP001497644"/>
    </source>
</evidence>